<sequence>MSVSQFRVSIATSAIHSECINKEIGKRTNLWVPESVRSPLTEGRFLSCLPSSSRIQNAASTSDELQNKYQKCTLKIEESNDVLPKAKGLLRQGQRRHFAECVRHAANEQLIMKSTADKLEDGGLPRRSHFVHGTHD</sequence>
<reference evidence="2 3" key="1">
    <citation type="journal article" date="2017" name="Curr. Biol.">
        <title>Genome architecture and evolution of a unichromosomal asexual nematode.</title>
        <authorList>
            <person name="Fradin H."/>
            <person name="Zegar C."/>
            <person name="Gutwein M."/>
            <person name="Lucas J."/>
            <person name="Kovtun M."/>
            <person name="Corcoran D."/>
            <person name="Baugh L.R."/>
            <person name="Kiontke K."/>
            <person name="Gunsalus K."/>
            <person name="Fitch D.H."/>
            <person name="Piano F."/>
        </authorList>
    </citation>
    <scope>NUCLEOTIDE SEQUENCE [LARGE SCALE GENOMIC DNA]</scope>
    <source>
        <strain evidence="2">PF1309</strain>
    </source>
</reference>
<gene>
    <name evidence="2" type="ORF">WR25_04605</name>
</gene>
<dbReference type="EMBL" id="LIAE01006629">
    <property type="protein sequence ID" value="PAV86830.1"/>
    <property type="molecule type" value="Genomic_DNA"/>
</dbReference>
<dbReference type="Proteomes" id="UP000218231">
    <property type="component" value="Unassembled WGS sequence"/>
</dbReference>
<feature type="compositionally biased region" description="Basic residues" evidence="1">
    <location>
        <begin position="126"/>
        <end position="136"/>
    </location>
</feature>
<accession>A0A2A2LL13</accession>
<evidence type="ECO:0000313" key="2">
    <source>
        <dbReference type="EMBL" id="PAV86830.1"/>
    </source>
</evidence>
<comment type="caution">
    <text evidence="2">The sequence shown here is derived from an EMBL/GenBank/DDBJ whole genome shotgun (WGS) entry which is preliminary data.</text>
</comment>
<proteinExistence type="predicted"/>
<protein>
    <submittedName>
        <fullName evidence="2">Uncharacterized protein</fullName>
    </submittedName>
</protein>
<keyword evidence="3" id="KW-1185">Reference proteome</keyword>
<dbReference type="AlphaFoldDB" id="A0A2A2LL13"/>
<feature type="region of interest" description="Disordered" evidence="1">
    <location>
        <begin position="117"/>
        <end position="136"/>
    </location>
</feature>
<evidence type="ECO:0000313" key="3">
    <source>
        <dbReference type="Proteomes" id="UP000218231"/>
    </source>
</evidence>
<evidence type="ECO:0000256" key="1">
    <source>
        <dbReference type="SAM" id="MobiDB-lite"/>
    </source>
</evidence>
<organism evidence="2 3">
    <name type="scientific">Diploscapter pachys</name>
    <dbReference type="NCBI Taxonomy" id="2018661"/>
    <lineage>
        <taxon>Eukaryota</taxon>
        <taxon>Metazoa</taxon>
        <taxon>Ecdysozoa</taxon>
        <taxon>Nematoda</taxon>
        <taxon>Chromadorea</taxon>
        <taxon>Rhabditida</taxon>
        <taxon>Rhabditina</taxon>
        <taxon>Rhabditomorpha</taxon>
        <taxon>Rhabditoidea</taxon>
        <taxon>Rhabditidae</taxon>
        <taxon>Diploscapter</taxon>
    </lineage>
</organism>
<name>A0A2A2LL13_9BILA</name>